<sequence>MSWSHVGYRPTPEHHGSDSFAPALGGRLLSEVSGTGLPEVAAGFSGDQIPSGKHEGRDRPDIRGVAFTQKAADKEDDEGTMINGQ</sequence>
<name>A0A1H5XH12_9BACT</name>
<dbReference type="EMBL" id="FNVR01000013">
    <property type="protein sequence ID" value="SEG10647.1"/>
    <property type="molecule type" value="Genomic_DNA"/>
</dbReference>
<protein>
    <submittedName>
        <fullName evidence="2">Uncharacterized protein</fullName>
    </submittedName>
</protein>
<proteinExistence type="predicted"/>
<evidence type="ECO:0000313" key="3">
    <source>
        <dbReference type="Proteomes" id="UP000236736"/>
    </source>
</evidence>
<evidence type="ECO:0000256" key="1">
    <source>
        <dbReference type="SAM" id="MobiDB-lite"/>
    </source>
</evidence>
<reference evidence="3" key="1">
    <citation type="submission" date="2016-10" db="EMBL/GenBank/DDBJ databases">
        <authorList>
            <person name="Varghese N."/>
            <person name="Submissions S."/>
        </authorList>
    </citation>
    <scope>NUCLEOTIDE SEQUENCE [LARGE SCALE GENOMIC DNA]</scope>
    <source>
        <strain evidence="3">DSM 17298</strain>
    </source>
</reference>
<feature type="region of interest" description="Disordered" evidence="1">
    <location>
        <begin position="1"/>
        <end position="24"/>
    </location>
</feature>
<gene>
    <name evidence="2" type="ORF">SAMN03080598_02509</name>
</gene>
<dbReference type="AlphaFoldDB" id="A0A1H5XH12"/>
<organism evidence="2 3">
    <name type="scientific">Algoriphagus boritolerans DSM 17298 = JCM 18970</name>
    <dbReference type="NCBI Taxonomy" id="1120964"/>
    <lineage>
        <taxon>Bacteria</taxon>
        <taxon>Pseudomonadati</taxon>
        <taxon>Bacteroidota</taxon>
        <taxon>Cytophagia</taxon>
        <taxon>Cytophagales</taxon>
        <taxon>Cyclobacteriaceae</taxon>
        <taxon>Algoriphagus</taxon>
    </lineage>
</organism>
<evidence type="ECO:0000313" key="2">
    <source>
        <dbReference type="EMBL" id="SEG10647.1"/>
    </source>
</evidence>
<feature type="compositionally biased region" description="Basic and acidic residues" evidence="1">
    <location>
        <begin position="52"/>
        <end position="62"/>
    </location>
</feature>
<keyword evidence="3" id="KW-1185">Reference proteome</keyword>
<feature type="region of interest" description="Disordered" evidence="1">
    <location>
        <begin position="39"/>
        <end position="85"/>
    </location>
</feature>
<dbReference type="Proteomes" id="UP000236736">
    <property type="component" value="Unassembled WGS sequence"/>
</dbReference>
<accession>A0A1H5XH12</accession>